<evidence type="ECO:0000256" key="1">
    <source>
        <dbReference type="SAM" id="Phobius"/>
    </source>
</evidence>
<keyword evidence="1" id="KW-0472">Membrane</keyword>
<proteinExistence type="predicted"/>
<name>A0A1W1YIS0_9FLAO</name>
<organism evidence="2 3">
    <name type="scientific">Moheibacter sediminis</name>
    <dbReference type="NCBI Taxonomy" id="1434700"/>
    <lineage>
        <taxon>Bacteria</taxon>
        <taxon>Pseudomonadati</taxon>
        <taxon>Bacteroidota</taxon>
        <taxon>Flavobacteriia</taxon>
        <taxon>Flavobacteriales</taxon>
        <taxon>Weeksellaceae</taxon>
        <taxon>Moheibacter</taxon>
    </lineage>
</organism>
<keyword evidence="1" id="KW-0812">Transmembrane</keyword>
<dbReference type="EMBL" id="FWXS01000001">
    <property type="protein sequence ID" value="SMC36067.1"/>
    <property type="molecule type" value="Genomic_DNA"/>
</dbReference>
<keyword evidence="1" id="KW-1133">Transmembrane helix</keyword>
<keyword evidence="3" id="KW-1185">Reference proteome</keyword>
<accession>A0A1W1YIS0</accession>
<dbReference type="Proteomes" id="UP000192393">
    <property type="component" value="Unassembled WGS sequence"/>
</dbReference>
<gene>
    <name evidence="2" type="ORF">SAMN06296427_101428</name>
</gene>
<reference evidence="2 3" key="1">
    <citation type="submission" date="2017-04" db="EMBL/GenBank/DDBJ databases">
        <authorList>
            <person name="Afonso C.L."/>
            <person name="Miller P.J."/>
            <person name="Scott M.A."/>
            <person name="Spackman E."/>
            <person name="Goraichik I."/>
            <person name="Dimitrov K.M."/>
            <person name="Suarez D.L."/>
            <person name="Swayne D.E."/>
        </authorList>
    </citation>
    <scope>NUCLEOTIDE SEQUENCE [LARGE SCALE GENOMIC DNA]</scope>
    <source>
        <strain evidence="2 3">CGMCC 1.12708</strain>
    </source>
</reference>
<evidence type="ECO:0000313" key="2">
    <source>
        <dbReference type="EMBL" id="SMC36067.1"/>
    </source>
</evidence>
<protein>
    <submittedName>
        <fullName evidence="2">Uncharacterized protein</fullName>
    </submittedName>
</protein>
<sequence>MENKLESKRIWKKSYTWVLLVNAAYIIVFYLLMKFL</sequence>
<evidence type="ECO:0000313" key="3">
    <source>
        <dbReference type="Proteomes" id="UP000192393"/>
    </source>
</evidence>
<dbReference type="AlphaFoldDB" id="A0A1W1YIS0"/>
<feature type="transmembrane region" description="Helical" evidence="1">
    <location>
        <begin position="15"/>
        <end position="33"/>
    </location>
</feature>